<evidence type="ECO:0000259" key="5">
    <source>
        <dbReference type="PROSITE" id="PS50977"/>
    </source>
</evidence>
<dbReference type="GO" id="GO:0003700">
    <property type="term" value="F:DNA-binding transcription factor activity"/>
    <property type="evidence" value="ECO:0007669"/>
    <property type="project" value="TreeGrafter"/>
</dbReference>
<dbReference type="Proteomes" id="UP001143474">
    <property type="component" value="Unassembled WGS sequence"/>
</dbReference>
<reference evidence="6" key="1">
    <citation type="journal article" date="2014" name="Int. J. Syst. Evol. Microbiol.">
        <title>Complete genome sequence of Corynebacterium casei LMG S-19264T (=DSM 44701T), isolated from a smear-ripened cheese.</title>
        <authorList>
            <consortium name="US DOE Joint Genome Institute (JGI-PGF)"/>
            <person name="Walter F."/>
            <person name="Albersmeier A."/>
            <person name="Kalinowski J."/>
            <person name="Ruckert C."/>
        </authorList>
    </citation>
    <scope>NUCLEOTIDE SEQUENCE</scope>
    <source>
        <strain evidence="6">VKM Ac-2007</strain>
    </source>
</reference>
<dbReference type="SUPFAM" id="SSF46689">
    <property type="entry name" value="Homeodomain-like"/>
    <property type="match status" value="1"/>
</dbReference>
<dbReference type="AlphaFoldDB" id="A0A9W6MCR4"/>
<comment type="caution">
    <text evidence="6">The sequence shown here is derived from an EMBL/GenBank/DDBJ whole genome shotgun (WGS) entry which is preliminary data.</text>
</comment>
<evidence type="ECO:0000256" key="2">
    <source>
        <dbReference type="ARBA" id="ARBA00023125"/>
    </source>
</evidence>
<evidence type="ECO:0000256" key="1">
    <source>
        <dbReference type="ARBA" id="ARBA00023015"/>
    </source>
</evidence>
<dbReference type="PANTHER" id="PTHR30055:SF234">
    <property type="entry name" value="HTH-TYPE TRANSCRIPTIONAL REGULATOR BETI"/>
    <property type="match status" value="1"/>
</dbReference>
<dbReference type="Gene3D" id="1.10.357.10">
    <property type="entry name" value="Tetracycline Repressor, domain 2"/>
    <property type="match status" value="1"/>
</dbReference>
<evidence type="ECO:0000256" key="4">
    <source>
        <dbReference type="PROSITE-ProRule" id="PRU00335"/>
    </source>
</evidence>
<dbReference type="SUPFAM" id="SSF48498">
    <property type="entry name" value="Tetracyclin repressor-like, C-terminal domain"/>
    <property type="match status" value="1"/>
</dbReference>
<organism evidence="6 7">
    <name type="scientific">Streptosporangium carneum</name>
    <dbReference type="NCBI Taxonomy" id="47481"/>
    <lineage>
        <taxon>Bacteria</taxon>
        <taxon>Bacillati</taxon>
        <taxon>Actinomycetota</taxon>
        <taxon>Actinomycetes</taxon>
        <taxon>Streptosporangiales</taxon>
        <taxon>Streptosporangiaceae</taxon>
        <taxon>Streptosporangium</taxon>
    </lineage>
</organism>
<proteinExistence type="predicted"/>
<dbReference type="EMBL" id="BSEV01000005">
    <property type="protein sequence ID" value="GLK09446.1"/>
    <property type="molecule type" value="Genomic_DNA"/>
</dbReference>
<dbReference type="PROSITE" id="PS50977">
    <property type="entry name" value="HTH_TETR_2"/>
    <property type="match status" value="1"/>
</dbReference>
<dbReference type="PRINTS" id="PR00455">
    <property type="entry name" value="HTHTETR"/>
</dbReference>
<gene>
    <name evidence="6" type="ORF">GCM10017600_28520</name>
</gene>
<keyword evidence="1" id="KW-0805">Transcription regulation</keyword>
<sequence>MSAIARRRERERAQRHQLIITAARELAEAEGWEAVTTRRLAEHVEYSQPVLYSHFNGKDAILRAVAIEGFGELAARLRRARLAAPEPSEAPSGAPSGALHAVCRAYLDFATERPALYQAMFVLPTDVKFAHAETPPPLRAAFDEFVSCFRSDNPRRELFAEVTWSALHGIAALADSGRIPPNGQTERLDFIVTQIAGTSSGPATR</sequence>
<dbReference type="InterPro" id="IPR009057">
    <property type="entry name" value="Homeodomain-like_sf"/>
</dbReference>
<dbReference type="InterPro" id="IPR001647">
    <property type="entry name" value="HTH_TetR"/>
</dbReference>
<keyword evidence="7" id="KW-1185">Reference proteome</keyword>
<accession>A0A9W6MCR4</accession>
<evidence type="ECO:0000256" key="3">
    <source>
        <dbReference type="ARBA" id="ARBA00023163"/>
    </source>
</evidence>
<name>A0A9W6MCR4_9ACTN</name>
<evidence type="ECO:0000313" key="7">
    <source>
        <dbReference type="Proteomes" id="UP001143474"/>
    </source>
</evidence>
<evidence type="ECO:0000313" key="6">
    <source>
        <dbReference type="EMBL" id="GLK09446.1"/>
    </source>
</evidence>
<keyword evidence="3" id="KW-0804">Transcription</keyword>
<dbReference type="Pfam" id="PF00440">
    <property type="entry name" value="TetR_N"/>
    <property type="match status" value="1"/>
</dbReference>
<feature type="DNA-binding region" description="H-T-H motif" evidence="4">
    <location>
        <begin position="36"/>
        <end position="55"/>
    </location>
</feature>
<dbReference type="PANTHER" id="PTHR30055">
    <property type="entry name" value="HTH-TYPE TRANSCRIPTIONAL REGULATOR RUTR"/>
    <property type="match status" value="1"/>
</dbReference>
<dbReference type="Pfam" id="PF13305">
    <property type="entry name" value="TetR_C_33"/>
    <property type="match status" value="1"/>
</dbReference>
<dbReference type="RefSeq" id="WP_271217906.1">
    <property type="nucleotide sequence ID" value="NZ_BAAAVD010000045.1"/>
</dbReference>
<keyword evidence="2 4" id="KW-0238">DNA-binding</keyword>
<dbReference type="InterPro" id="IPR036271">
    <property type="entry name" value="Tet_transcr_reg_TetR-rel_C_sf"/>
</dbReference>
<dbReference type="InterPro" id="IPR025996">
    <property type="entry name" value="MT1864/Rv1816-like_C"/>
</dbReference>
<protein>
    <submittedName>
        <fullName evidence="6">TetR family transcriptional regulator</fullName>
    </submittedName>
</protein>
<reference evidence="6" key="2">
    <citation type="submission" date="2023-01" db="EMBL/GenBank/DDBJ databases">
        <authorList>
            <person name="Sun Q."/>
            <person name="Evtushenko L."/>
        </authorList>
    </citation>
    <scope>NUCLEOTIDE SEQUENCE</scope>
    <source>
        <strain evidence="6">VKM Ac-2007</strain>
    </source>
</reference>
<feature type="domain" description="HTH tetR-type" evidence="5">
    <location>
        <begin position="13"/>
        <end position="73"/>
    </location>
</feature>
<dbReference type="GO" id="GO:0000976">
    <property type="term" value="F:transcription cis-regulatory region binding"/>
    <property type="evidence" value="ECO:0007669"/>
    <property type="project" value="TreeGrafter"/>
</dbReference>
<dbReference type="InterPro" id="IPR050109">
    <property type="entry name" value="HTH-type_TetR-like_transc_reg"/>
</dbReference>